<dbReference type="InterPro" id="IPR049177">
    <property type="entry name" value="MgtC_SapB_SrpB_YhiD_N"/>
</dbReference>
<keyword evidence="9" id="KW-1185">Reference proteome</keyword>
<evidence type="ECO:0000256" key="5">
    <source>
        <dbReference type="ARBA" id="ARBA00023136"/>
    </source>
</evidence>
<evidence type="ECO:0000313" key="9">
    <source>
        <dbReference type="Proteomes" id="UP001224775"/>
    </source>
</evidence>
<accession>A0AAD8Y4F9</accession>
<comment type="caution">
    <text evidence="8">The sequence shown here is derived from an EMBL/GenBank/DDBJ whole genome shotgun (WGS) entry which is preliminary data.</text>
</comment>
<comment type="subcellular location">
    <subcellularLocation>
        <location evidence="1">Cell membrane</location>
        <topology evidence="1">Multi-pass membrane protein</topology>
    </subcellularLocation>
</comment>
<evidence type="ECO:0000256" key="1">
    <source>
        <dbReference type="ARBA" id="ARBA00004651"/>
    </source>
</evidence>
<feature type="transmembrane region" description="Helical" evidence="6">
    <location>
        <begin position="108"/>
        <end position="126"/>
    </location>
</feature>
<sequence>MGGDDVVEEWVIAIRICGAAALAAIVGFEREARYSDTTVNDTVHTHDKKPACVKMHMLVAASAATFVGVALLNTQKWQLGDVNRVAAGVASGVGFLGAGTIAKKEMQVSGLITAAGIWLVAGIGFAVANGYWYIGVLATALAVVIQFGFFWFLSPTFWKDMMQKFPTTTTEDDKDD</sequence>
<keyword evidence="2" id="KW-1003">Cell membrane</keyword>
<proteinExistence type="predicted"/>
<feature type="transmembrane region" description="Helical" evidence="6">
    <location>
        <begin position="51"/>
        <end position="72"/>
    </location>
</feature>
<dbReference type="AlphaFoldDB" id="A0AAD8Y4F9"/>
<dbReference type="EMBL" id="JATAAI010000019">
    <property type="protein sequence ID" value="KAK1738889.1"/>
    <property type="molecule type" value="Genomic_DNA"/>
</dbReference>
<evidence type="ECO:0000256" key="2">
    <source>
        <dbReference type="ARBA" id="ARBA00022475"/>
    </source>
</evidence>
<name>A0AAD8Y4F9_9STRA</name>
<feature type="transmembrane region" description="Helical" evidence="6">
    <location>
        <begin position="84"/>
        <end position="101"/>
    </location>
</feature>
<evidence type="ECO:0000259" key="7">
    <source>
        <dbReference type="Pfam" id="PF02308"/>
    </source>
</evidence>
<dbReference type="PRINTS" id="PR01837">
    <property type="entry name" value="MGTCSAPBPROT"/>
</dbReference>
<keyword evidence="5 6" id="KW-0472">Membrane</keyword>
<dbReference type="Pfam" id="PF02308">
    <property type="entry name" value="MgtC"/>
    <property type="match status" value="1"/>
</dbReference>
<protein>
    <submittedName>
        <fullName evidence="8">MgtC family protein</fullName>
    </submittedName>
</protein>
<dbReference type="PANTHER" id="PTHR33778:SF1">
    <property type="entry name" value="MAGNESIUM TRANSPORTER YHID-RELATED"/>
    <property type="match status" value="1"/>
</dbReference>
<evidence type="ECO:0000313" key="8">
    <source>
        <dbReference type="EMBL" id="KAK1738889.1"/>
    </source>
</evidence>
<feature type="domain" description="MgtC/SapB/SrpB/YhiD N-terminal" evidence="7">
    <location>
        <begin position="18"/>
        <end position="147"/>
    </location>
</feature>
<evidence type="ECO:0000256" key="3">
    <source>
        <dbReference type="ARBA" id="ARBA00022692"/>
    </source>
</evidence>
<dbReference type="Proteomes" id="UP001224775">
    <property type="component" value="Unassembled WGS sequence"/>
</dbReference>
<reference evidence="8" key="1">
    <citation type="submission" date="2023-06" db="EMBL/GenBank/DDBJ databases">
        <title>Survivors Of The Sea: Transcriptome response of Skeletonema marinoi to long-term dormancy.</title>
        <authorList>
            <person name="Pinder M.I.M."/>
            <person name="Kourtchenko O."/>
            <person name="Robertson E.K."/>
            <person name="Larsson T."/>
            <person name="Maumus F."/>
            <person name="Osuna-Cruz C.M."/>
            <person name="Vancaester E."/>
            <person name="Stenow R."/>
            <person name="Vandepoele K."/>
            <person name="Ploug H."/>
            <person name="Bruchert V."/>
            <person name="Godhe A."/>
            <person name="Topel M."/>
        </authorList>
    </citation>
    <scope>NUCLEOTIDE SEQUENCE</scope>
    <source>
        <strain evidence="8">R05AC</strain>
    </source>
</reference>
<keyword evidence="3 6" id="KW-0812">Transmembrane</keyword>
<feature type="transmembrane region" description="Helical" evidence="6">
    <location>
        <begin position="132"/>
        <end position="153"/>
    </location>
</feature>
<keyword evidence="4 6" id="KW-1133">Transmembrane helix</keyword>
<dbReference type="PANTHER" id="PTHR33778">
    <property type="entry name" value="PROTEIN MGTC"/>
    <property type="match status" value="1"/>
</dbReference>
<evidence type="ECO:0000256" key="6">
    <source>
        <dbReference type="SAM" id="Phobius"/>
    </source>
</evidence>
<feature type="transmembrane region" description="Helical" evidence="6">
    <location>
        <begin position="12"/>
        <end position="30"/>
    </location>
</feature>
<gene>
    <name evidence="8" type="ORF">QTG54_010205</name>
</gene>
<dbReference type="GO" id="GO:0005886">
    <property type="term" value="C:plasma membrane"/>
    <property type="evidence" value="ECO:0007669"/>
    <property type="project" value="UniProtKB-SubCell"/>
</dbReference>
<dbReference type="InterPro" id="IPR003416">
    <property type="entry name" value="MgtC/SapB/SrpB/YhiD_fam"/>
</dbReference>
<organism evidence="8 9">
    <name type="scientific">Skeletonema marinoi</name>
    <dbReference type="NCBI Taxonomy" id="267567"/>
    <lineage>
        <taxon>Eukaryota</taxon>
        <taxon>Sar</taxon>
        <taxon>Stramenopiles</taxon>
        <taxon>Ochrophyta</taxon>
        <taxon>Bacillariophyta</taxon>
        <taxon>Coscinodiscophyceae</taxon>
        <taxon>Thalassiosirophycidae</taxon>
        <taxon>Thalassiosirales</taxon>
        <taxon>Skeletonemataceae</taxon>
        <taxon>Skeletonema</taxon>
        <taxon>Skeletonema marinoi-dohrnii complex</taxon>
    </lineage>
</organism>
<evidence type="ECO:0000256" key="4">
    <source>
        <dbReference type="ARBA" id="ARBA00022989"/>
    </source>
</evidence>